<evidence type="ECO:0000313" key="2">
    <source>
        <dbReference type="Proteomes" id="UP000828390"/>
    </source>
</evidence>
<evidence type="ECO:0000313" key="1">
    <source>
        <dbReference type="EMBL" id="KAH3881495.1"/>
    </source>
</evidence>
<keyword evidence="2" id="KW-1185">Reference proteome</keyword>
<dbReference type="AlphaFoldDB" id="A0A9D4MQB9"/>
<dbReference type="Proteomes" id="UP000828390">
    <property type="component" value="Unassembled WGS sequence"/>
</dbReference>
<sequence>MPRIMKLHRYIDHDSLMTHIDFQVTRSELPCTALESDAQHINAVKQDDSDFRFGHVFKLTWKARNVRTTQCSILQTTNLHAELSFLALTYNPCWFPSKLCEKVVK</sequence>
<reference evidence="1" key="2">
    <citation type="submission" date="2020-11" db="EMBL/GenBank/DDBJ databases">
        <authorList>
            <person name="McCartney M.A."/>
            <person name="Auch B."/>
            <person name="Kono T."/>
            <person name="Mallez S."/>
            <person name="Becker A."/>
            <person name="Gohl D.M."/>
            <person name="Silverstein K.A.T."/>
            <person name="Koren S."/>
            <person name="Bechman K.B."/>
            <person name="Herman A."/>
            <person name="Abrahante J.E."/>
            <person name="Garbe J."/>
        </authorList>
    </citation>
    <scope>NUCLEOTIDE SEQUENCE</scope>
    <source>
        <strain evidence="1">Duluth1</strain>
        <tissue evidence="1">Whole animal</tissue>
    </source>
</reference>
<accession>A0A9D4MQB9</accession>
<protein>
    <submittedName>
        <fullName evidence="1">Uncharacterized protein</fullName>
    </submittedName>
</protein>
<dbReference type="EMBL" id="JAIWYP010000001">
    <property type="protein sequence ID" value="KAH3881495.1"/>
    <property type="molecule type" value="Genomic_DNA"/>
</dbReference>
<proteinExistence type="predicted"/>
<comment type="caution">
    <text evidence="1">The sequence shown here is derived from an EMBL/GenBank/DDBJ whole genome shotgun (WGS) entry which is preliminary data.</text>
</comment>
<gene>
    <name evidence="1" type="ORF">DPMN_005421</name>
</gene>
<name>A0A9D4MQB9_DREPO</name>
<reference evidence="1" key="1">
    <citation type="journal article" date="2019" name="bioRxiv">
        <title>The Genome of the Zebra Mussel, Dreissena polymorpha: A Resource for Invasive Species Research.</title>
        <authorList>
            <person name="McCartney M.A."/>
            <person name="Auch B."/>
            <person name="Kono T."/>
            <person name="Mallez S."/>
            <person name="Zhang Y."/>
            <person name="Obille A."/>
            <person name="Becker A."/>
            <person name="Abrahante J.E."/>
            <person name="Garbe J."/>
            <person name="Badalamenti J.P."/>
            <person name="Herman A."/>
            <person name="Mangelson H."/>
            <person name="Liachko I."/>
            <person name="Sullivan S."/>
            <person name="Sone E.D."/>
            <person name="Koren S."/>
            <person name="Silverstein K.A.T."/>
            <person name="Beckman K.B."/>
            <person name="Gohl D.M."/>
        </authorList>
    </citation>
    <scope>NUCLEOTIDE SEQUENCE</scope>
    <source>
        <strain evidence="1">Duluth1</strain>
        <tissue evidence="1">Whole animal</tissue>
    </source>
</reference>
<organism evidence="1 2">
    <name type="scientific">Dreissena polymorpha</name>
    <name type="common">Zebra mussel</name>
    <name type="synonym">Mytilus polymorpha</name>
    <dbReference type="NCBI Taxonomy" id="45954"/>
    <lineage>
        <taxon>Eukaryota</taxon>
        <taxon>Metazoa</taxon>
        <taxon>Spiralia</taxon>
        <taxon>Lophotrochozoa</taxon>
        <taxon>Mollusca</taxon>
        <taxon>Bivalvia</taxon>
        <taxon>Autobranchia</taxon>
        <taxon>Heteroconchia</taxon>
        <taxon>Euheterodonta</taxon>
        <taxon>Imparidentia</taxon>
        <taxon>Neoheterodontei</taxon>
        <taxon>Myida</taxon>
        <taxon>Dreissenoidea</taxon>
        <taxon>Dreissenidae</taxon>
        <taxon>Dreissena</taxon>
    </lineage>
</organism>